<reference evidence="2 3" key="1">
    <citation type="journal article" date="2014" name="Nat. Commun.">
        <title>Klebsormidium flaccidum genome reveals primary factors for plant terrestrial adaptation.</title>
        <authorList>
            <person name="Hori K."/>
            <person name="Maruyama F."/>
            <person name="Fujisawa T."/>
            <person name="Togashi T."/>
            <person name="Yamamoto N."/>
            <person name="Seo M."/>
            <person name="Sato S."/>
            <person name="Yamada T."/>
            <person name="Mori H."/>
            <person name="Tajima N."/>
            <person name="Moriyama T."/>
            <person name="Ikeuchi M."/>
            <person name="Watanabe M."/>
            <person name="Wada H."/>
            <person name="Kobayashi K."/>
            <person name="Saito M."/>
            <person name="Masuda T."/>
            <person name="Sasaki-Sekimoto Y."/>
            <person name="Mashiguchi K."/>
            <person name="Awai K."/>
            <person name="Shimojima M."/>
            <person name="Masuda S."/>
            <person name="Iwai M."/>
            <person name="Nobusawa T."/>
            <person name="Narise T."/>
            <person name="Kondo S."/>
            <person name="Saito H."/>
            <person name="Sato R."/>
            <person name="Murakawa M."/>
            <person name="Ihara Y."/>
            <person name="Oshima-Yamada Y."/>
            <person name="Ohtaka K."/>
            <person name="Satoh M."/>
            <person name="Sonobe K."/>
            <person name="Ishii M."/>
            <person name="Ohtani R."/>
            <person name="Kanamori-Sato M."/>
            <person name="Honoki R."/>
            <person name="Miyazaki D."/>
            <person name="Mochizuki H."/>
            <person name="Umetsu J."/>
            <person name="Higashi K."/>
            <person name="Shibata D."/>
            <person name="Kamiya Y."/>
            <person name="Sato N."/>
            <person name="Nakamura Y."/>
            <person name="Tabata S."/>
            <person name="Ida S."/>
            <person name="Kurokawa K."/>
            <person name="Ohta H."/>
        </authorList>
    </citation>
    <scope>NUCLEOTIDE SEQUENCE [LARGE SCALE GENOMIC DNA]</scope>
    <source>
        <strain evidence="2 3">NIES-2285</strain>
    </source>
</reference>
<accession>A0A1Y1ILJ1</accession>
<keyword evidence="3" id="KW-1185">Reference proteome</keyword>
<dbReference type="Proteomes" id="UP000054558">
    <property type="component" value="Unassembled WGS sequence"/>
</dbReference>
<evidence type="ECO:0000256" key="1">
    <source>
        <dbReference type="SAM" id="MobiDB-lite"/>
    </source>
</evidence>
<gene>
    <name evidence="2" type="ORF">KFL_008290030</name>
</gene>
<proteinExistence type="predicted"/>
<evidence type="ECO:0000313" key="3">
    <source>
        <dbReference type="Proteomes" id="UP000054558"/>
    </source>
</evidence>
<organism evidence="2 3">
    <name type="scientific">Klebsormidium nitens</name>
    <name type="common">Green alga</name>
    <name type="synonym">Ulothrix nitens</name>
    <dbReference type="NCBI Taxonomy" id="105231"/>
    <lineage>
        <taxon>Eukaryota</taxon>
        <taxon>Viridiplantae</taxon>
        <taxon>Streptophyta</taxon>
        <taxon>Klebsormidiophyceae</taxon>
        <taxon>Klebsormidiales</taxon>
        <taxon>Klebsormidiaceae</taxon>
        <taxon>Klebsormidium</taxon>
    </lineage>
</organism>
<dbReference type="EMBL" id="DF237778">
    <property type="protein sequence ID" value="GAQ91664.1"/>
    <property type="molecule type" value="Genomic_DNA"/>
</dbReference>
<dbReference type="AlphaFoldDB" id="A0A1Y1ILJ1"/>
<feature type="region of interest" description="Disordered" evidence="1">
    <location>
        <begin position="220"/>
        <end position="249"/>
    </location>
</feature>
<sequence>MAALHASLNAATAAVNAANANAQAAQAVAAAATASAFKPATPPRYENKDKDMEIRKWLPVVEDYARTCNDVDYLRIVSSFLHGKPRSYFQSKYDAHKAANGGNEPDDPRAFFRETMISGYGLFDQTQVYWDNWNNLRMLGNMDIGDYNIAFTQCLTDLGDQIQGEQVKIEKYRLGLQSDMREMVRTSPQGTRWETLQALIEYCSLQWPIVAARIAKRTKHPPAAGKVGGKRKSSGGGGGSSSRPKLGATGKLRKKPRLFLMCSLPRRTLKRAVRRGERVTVRKPTALAARLCIQKAVDWMHTKALP</sequence>
<protein>
    <recommendedName>
        <fullName evidence="4">Retrotransposon gag domain-containing protein</fullName>
    </recommendedName>
</protein>
<evidence type="ECO:0000313" key="2">
    <source>
        <dbReference type="EMBL" id="GAQ91664.1"/>
    </source>
</evidence>
<name>A0A1Y1ILJ1_KLENI</name>
<evidence type="ECO:0008006" key="4">
    <source>
        <dbReference type="Google" id="ProtNLM"/>
    </source>
</evidence>